<gene>
    <name evidence="10" type="ORF">EC501_06045</name>
</gene>
<organism evidence="10 11">
    <name type="scientific">Lysinibacillus halotolerans</name>
    <dbReference type="NCBI Taxonomy" id="1368476"/>
    <lineage>
        <taxon>Bacteria</taxon>
        <taxon>Bacillati</taxon>
        <taxon>Bacillota</taxon>
        <taxon>Bacilli</taxon>
        <taxon>Bacillales</taxon>
        <taxon>Bacillaceae</taxon>
        <taxon>Lysinibacillus</taxon>
    </lineage>
</organism>
<feature type="transmembrane region" description="Helical" evidence="8">
    <location>
        <begin position="158"/>
        <end position="183"/>
    </location>
</feature>
<evidence type="ECO:0000256" key="8">
    <source>
        <dbReference type="SAM" id="Phobius"/>
    </source>
</evidence>
<evidence type="ECO:0000313" key="10">
    <source>
        <dbReference type="EMBL" id="RND00068.1"/>
    </source>
</evidence>
<dbReference type="PIRSF" id="PIRSF004925">
    <property type="entry name" value="HcaT"/>
    <property type="match status" value="1"/>
</dbReference>
<evidence type="ECO:0000256" key="7">
    <source>
        <dbReference type="ARBA" id="ARBA00023136"/>
    </source>
</evidence>
<feature type="transmembrane region" description="Helical" evidence="8">
    <location>
        <begin position="134"/>
        <end position="152"/>
    </location>
</feature>
<feature type="transmembrane region" description="Helical" evidence="8">
    <location>
        <begin position="237"/>
        <end position="259"/>
    </location>
</feature>
<evidence type="ECO:0000256" key="6">
    <source>
        <dbReference type="ARBA" id="ARBA00022989"/>
    </source>
</evidence>
<dbReference type="Proteomes" id="UP000279909">
    <property type="component" value="Unassembled WGS sequence"/>
</dbReference>
<evidence type="ECO:0000259" key="9">
    <source>
        <dbReference type="Pfam" id="PF12832"/>
    </source>
</evidence>
<feature type="transmembrane region" description="Helical" evidence="8">
    <location>
        <begin position="335"/>
        <end position="353"/>
    </location>
</feature>
<feature type="transmembrane region" description="Helical" evidence="8">
    <location>
        <begin position="95"/>
        <end position="113"/>
    </location>
</feature>
<feature type="transmembrane region" description="Helical" evidence="8">
    <location>
        <begin position="40"/>
        <end position="59"/>
    </location>
</feature>
<feature type="transmembrane region" description="Helical" evidence="8">
    <location>
        <begin position="295"/>
        <end position="314"/>
    </location>
</feature>
<dbReference type="Gene3D" id="1.20.1250.20">
    <property type="entry name" value="MFS general substrate transporter like domains"/>
    <property type="match status" value="2"/>
</dbReference>
<name>A0A3M8HC84_9BACI</name>
<evidence type="ECO:0000256" key="2">
    <source>
        <dbReference type="ARBA" id="ARBA00022448"/>
    </source>
</evidence>
<dbReference type="GO" id="GO:0030395">
    <property type="term" value="F:lactose binding"/>
    <property type="evidence" value="ECO:0007669"/>
    <property type="project" value="TreeGrafter"/>
</dbReference>
<evidence type="ECO:0000256" key="3">
    <source>
        <dbReference type="ARBA" id="ARBA00022475"/>
    </source>
</evidence>
<feature type="transmembrane region" description="Helical" evidence="8">
    <location>
        <begin position="359"/>
        <end position="378"/>
    </location>
</feature>
<dbReference type="SUPFAM" id="SSF103473">
    <property type="entry name" value="MFS general substrate transporter"/>
    <property type="match status" value="1"/>
</dbReference>
<protein>
    <submittedName>
        <fullName evidence="10">MFS transporter</fullName>
    </submittedName>
</protein>
<keyword evidence="6 8" id="KW-1133">Transmembrane helix</keyword>
<feature type="domain" description="Major facilitator superfamily associated" evidence="9">
    <location>
        <begin position="6"/>
        <end position="355"/>
    </location>
</feature>
<dbReference type="InterPro" id="IPR036259">
    <property type="entry name" value="MFS_trans_sf"/>
</dbReference>
<comment type="caution">
    <text evidence="10">The sequence shown here is derived from an EMBL/GenBank/DDBJ whole genome shotgun (WGS) entry which is preliminary data.</text>
</comment>
<sequence length="384" mass="43288">MNNQRWLSQNFFLFFFTWGVYLQYWSGWLSGAKGLTVQEVSFIMGFGLVARAFSTMFIYPFASKYFSDKKLTLLLVISSLIAALLYVPFNTFPALFAITLIFSLFYPSLLPAIESSASTLVQQTKIHYGKSRSYGSIGFVISVLILSVMIGYVGEKVILWAMIGYLMIMLILQIMPTPEVLLAKPTVEDRSRAFSMRSLWKVKGFPVVMIIVILLQGSLASYYNYSYIYLQQYLQVNTFYIGMILNVAVLFEILFFLIADRLFANKKISTLFFIAAIGSTLRWIIIFVFPNVGAFIFSQTLHSVSFAMAHYAFIQYITKSLPKQQIANAQGLYSALATSLSAAVLTLFGGYLYDITPGLAFLGMTIFTIPAIIIILLSKKAYQI</sequence>
<evidence type="ECO:0000256" key="1">
    <source>
        <dbReference type="ARBA" id="ARBA00004429"/>
    </source>
</evidence>
<dbReference type="PANTHER" id="PTHR23522:SF10">
    <property type="entry name" value="3-PHENYLPROPIONIC ACID TRANSPORTER-RELATED"/>
    <property type="match status" value="1"/>
</dbReference>
<dbReference type="GO" id="GO:0015528">
    <property type="term" value="F:lactose:proton symporter activity"/>
    <property type="evidence" value="ECO:0007669"/>
    <property type="project" value="TreeGrafter"/>
</dbReference>
<feature type="transmembrane region" description="Helical" evidence="8">
    <location>
        <begin position="71"/>
        <end position="89"/>
    </location>
</feature>
<evidence type="ECO:0000256" key="5">
    <source>
        <dbReference type="ARBA" id="ARBA00022692"/>
    </source>
</evidence>
<dbReference type="InterPro" id="IPR024989">
    <property type="entry name" value="MFS_assoc_dom"/>
</dbReference>
<evidence type="ECO:0000256" key="4">
    <source>
        <dbReference type="ARBA" id="ARBA00022519"/>
    </source>
</evidence>
<dbReference type="InterPro" id="IPR026032">
    <property type="entry name" value="HcaT-like"/>
</dbReference>
<keyword evidence="4" id="KW-0997">Cell inner membrane</keyword>
<comment type="subcellular location">
    <subcellularLocation>
        <location evidence="1">Cell inner membrane</location>
        <topology evidence="1">Multi-pass membrane protein</topology>
    </subcellularLocation>
</comment>
<feature type="transmembrane region" description="Helical" evidence="8">
    <location>
        <begin position="12"/>
        <end position="28"/>
    </location>
</feature>
<keyword evidence="2" id="KW-0813">Transport</keyword>
<reference evidence="10 11" key="1">
    <citation type="journal article" date="2014" name="Int. J. Syst. Evol. Microbiol.">
        <title>Lysinibacillus halotolerans sp. nov., isolated from saline-alkaline soil.</title>
        <authorList>
            <person name="Kong D."/>
            <person name="Wang Y."/>
            <person name="Zhao B."/>
            <person name="Li Y."/>
            <person name="Song J."/>
            <person name="Zhai Y."/>
            <person name="Zhang C."/>
            <person name="Wang H."/>
            <person name="Chen X."/>
            <person name="Zhao B."/>
            <person name="Ruan Z."/>
        </authorList>
    </citation>
    <scope>NUCLEOTIDE SEQUENCE [LARGE SCALE GENOMIC DNA]</scope>
    <source>
        <strain evidence="10 11">MCCC 1A12703</strain>
    </source>
</reference>
<keyword evidence="5 8" id="KW-0812">Transmembrane</keyword>
<dbReference type="EMBL" id="RHLQ01000010">
    <property type="protein sequence ID" value="RND00068.1"/>
    <property type="molecule type" value="Genomic_DNA"/>
</dbReference>
<evidence type="ECO:0000313" key="11">
    <source>
        <dbReference type="Proteomes" id="UP000279909"/>
    </source>
</evidence>
<dbReference type="PANTHER" id="PTHR23522">
    <property type="entry name" value="BLL5896 PROTEIN"/>
    <property type="match status" value="1"/>
</dbReference>
<keyword evidence="7 8" id="KW-0472">Membrane</keyword>
<dbReference type="AlphaFoldDB" id="A0A3M8HC84"/>
<feature type="transmembrane region" description="Helical" evidence="8">
    <location>
        <begin position="271"/>
        <end position="289"/>
    </location>
</feature>
<accession>A0A3M8HC84</accession>
<keyword evidence="3" id="KW-1003">Cell membrane</keyword>
<dbReference type="RefSeq" id="WP_122971395.1">
    <property type="nucleotide sequence ID" value="NZ_RHLQ01000010.1"/>
</dbReference>
<dbReference type="GO" id="GO:0005886">
    <property type="term" value="C:plasma membrane"/>
    <property type="evidence" value="ECO:0007669"/>
    <property type="project" value="UniProtKB-SubCell"/>
</dbReference>
<feature type="transmembrane region" description="Helical" evidence="8">
    <location>
        <begin position="204"/>
        <end position="225"/>
    </location>
</feature>
<proteinExistence type="predicted"/>
<dbReference type="Pfam" id="PF12832">
    <property type="entry name" value="MFS_1_like"/>
    <property type="match status" value="1"/>
</dbReference>
<dbReference type="OrthoDB" id="9150135at2"/>
<keyword evidence="11" id="KW-1185">Reference proteome</keyword>